<dbReference type="CDD" id="cd02440">
    <property type="entry name" value="AdoMet_MTases"/>
    <property type="match status" value="1"/>
</dbReference>
<evidence type="ECO:0000313" key="7">
    <source>
        <dbReference type="Proteomes" id="UP000054544"/>
    </source>
</evidence>
<dbReference type="AlphaFoldDB" id="A0A0D9NYY3"/>
<evidence type="ECO:0000256" key="4">
    <source>
        <dbReference type="SAM" id="MobiDB-lite"/>
    </source>
</evidence>
<evidence type="ECO:0000256" key="1">
    <source>
        <dbReference type="ARBA" id="ARBA00008361"/>
    </source>
</evidence>
<name>A0A0D9NYY3_METAN</name>
<dbReference type="Proteomes" id="UP000054544">
    <property type="component" value="Unassembled WGS sequence"/>
</dbReference>
<keyword evidence="3" id="KW-0808">Transferase</keyword>
<dbReference type="PANTHER" id="PTHR44942">
    <property type="entry name" value="METHYLTRANSF_11 DOMAIN-CONTAINING PROTEIN"/>
    <property type="match status" value="1"/>
</dbReference>
<dbReference type="InterPro" id="IPR051052">
    <property type="entry name" value="Diverse_substrate_MTase"/>
</dbReference>
<evidence type="ECO:0000313" key="6">
    <source>
        <dbReference type="EMBL" id="KJK79013.1"/>
    </source>
</evidence>
<evidence type="ECO:0000256" key="3">
    <source>
        <dbReference type="ARBA" id="ARBA00022679"/>
    </source>
</evidence>
<gene>
    <name evidence="6" type="ORF">H634G_05828</name>
</gene>
<evidence type="ECO:0000256" key="2">
    <source>
        <dbReference type="ARBA" id="ARBA00022603"/>
    </source>
</evidence>
<feature type="domain" description="Methyltransferase type 11" evidence="5">
    <location>
        <begin position="274"/>
        <end position="365"/>
    </location>
</feature>
<sequence length="501" mass="55901">MATDDISTVFLIGLVKLWQNNRELRKYEVIDEERRSRITEMKHCGIRHMSYSNVPFGVRAIERGVEVEGIWIAGSRPAEASQTASSAPSAIEGSKQAVPGGEKVYYCLEDAQESVGESSNAAFTRSSALSAPDVHHVAEYSDYAVEHNEENRVPATADGTAYKPSGSGRVSLQGSERSFTLSPQQMARHRPRSRAVSLDSSVVNNLQNTRQVYGSAQLKRSHLTMPPQKVAHAAVTGFDNSSAYDVHRPSYPSDAVEALLRNLDVANKPRAKIVDLAAGTGKFTELLAAREEQYDIVAVEPVAKMRQSLVGKHLEHVEVMDGLATSIDLGDGWADAVIAAQSFHWFANEEALKEIRRVLKPGGRLGIIWNIEDYNQPANWTASTAWEKELKQLILALPPDGTNRFRDDKWRDVFERQARDPAPLFALPIGQEKIPFTVWLTKELLWDRIQTLSQVAVLRDADKGAFRAKFDGIMSDGDQVWNEKEEVEFHGFTVYAWTRRI</sequence>
<dbReference type="OrthoDB" id="66144at2759"/>
<comment type="similarity">
    <text evidence="1">Belongs to the methyltransferase superfamily.</text>
</comment>
<dbReference type="GO" id="GO:0032259">
    <property type="term" value="P:methylation"/>
    <property type="evidence" value="ECO:0007669"/>
    <property type="project" value="UniProtKB-KW"/>
</dbReference>
<dbReference type="Pfam" id="PF08241">
    <property type="entry name" value="Methyltransf_11"/>
    <property type="match status" value="1"/>
</dbReference>
<keyword evidence="2" id="KW-0489">Methyltransferase</keyword>
<feature type="region of interest" description="Disordered" evidence="4">
    <location>
        <begin position="154"/>
        <end position="192"/>
    </location>
</feature>
<dbReference type="PANTHER" id="PTHR44942:SF4">
    <property type="entry name" value="METHYLTRANSFERASE TYPE 11 DOMAIN-CONTAINING PROTEIN"/>
    <property type="match status" value="1"/>
</dbReference>
<dbReference type="SUPFAM" id="SSF53335">
    <property type="entry name" value="S-adenosyl-L-methionine-dependent methyltransferases"/>
    <property type="match status" value="1"/>
</dbReference>
<dbReference type="InterPro" id="IPR029063">
    <property type="entry name" value="SAM-dependent_MTases_sf"/>
</dbReference>
<dbReference type="STRING" id="1291518.A0A0D9NYY3"/>
<reference evidence="7" key="1">
    <citation type="journal article" date="2014" name="BMC Genomics">
        <title>The genome sequence of the biocontrol fungus Metarhizium anisopliae and comparative genomics of Metarhizium species.</title>
        <authorList>
            <person name="Pattemore J.A."/>
            <person name="Hane J.K."/>
            <person name="Williams A.H."/>
            <person name="Wilson B.A."/>
            <person name="Stodart B.J."/>
            <person name="Ash G.J."/>
        </authorList>
    </citation>
    <scope>NUCLEOTIDE SEQUENCE [LARGE SCALE GENOMIC DNA]</scope>
    <source>
        <strain evidence="7">BRIP 53293</strain>
    </source>
</reference>
<dbReference type="EMBL" id="KE384732">
    <property type="protein sequence ID" value="KJK79013.1"/>
    <property type="molecule type" value="Genomic_DNA"/>
</dbReference>
<evidence type="ECO:0000259" key="5">
    <source>
        <dbReference type="Pfam" id="PF08241"/>
    </source>
</evidence>
<dbReference type="InterPro" id="IPR013216">
    <property type="entry name" value="Methyltransf_11"/>
</dbReference>
<keyword evidence="7" id="KW-1185">Reference proteome</keyword>
<dbReference type="Gene3D" id="3.40.50.150">
    <property type="entry name" value="Vaccinia Virus protein VP39"/>
    <property type="match status" value="1"/>
</dbReference>
<dbReference type="GO" id="GO:0008757">
    <property type="term" value="F:S-adenosylmethionine-dependent methyltransferase activity"/>
    <property type="evidence" value="ECO:0007669"/>
    <property type="project" value="InterPro"/>
</dbReference>
<accession>A0A0D9NYY3</accession>
<feature type="compositionally biased region" description="Polar residues" evidence="4">
    <location>
        <begin position="168"/>
        <end position="185"/>
    </location>
</feature>
<proteinExistence type="inferred from homology"/>
<protein>
    <recommendedName>
        <fullName evidence="5">Methyltransferase type 11 domain-containing protein</fullName>
    </recommendedName>
</protein>
<organism evidence="6 7">
    <name type="scientific">Metarhizium anisopliae BRIP 53293</name>
    <dbReference type="NCBI Taxonomy" id="1291518"/>
    <lineage>
        <taxon>Eukaryota</taxon>
        <taxon>Fungi</taxon>
        <taxon>Dikarya</taxon>
        <taxon>Ascomycota</taxon>
        <taxon>Pezizomycotina</taxon>
        <taxon>Sordariomycetes</taxon>
        <taxon>Hypocreomycetidae</taxon>
        <taxon>Hypocreales</taxon>
        <taxon>Clavicipitaceae</taxon>
        <taxon>Metarhizium</taxon>
    </lineage>
</organism>